<dbReference type="Proteomes" id="UP000242181">
    <property type="component" value="Unassembled WGS sequence"/>
</dbReference>
<sequence length="156" mass="17629">MKLHIWWIWLLPLAGCANQQEQALRRLNDIAEEVLRTPCAEPELSYRPVENAHVPGLVDEVETLYCPGLAASIYLSEQASRPDGMPIWLEVSGAQPTLPAFMNIGAGRDEVVAELGRPAREGPGLLRYQSGETTENVTFRLERERVSAIRWEWYID</sequence>
<protein>
    <submittedName>
        <fullName evidence="1">Uncharacterized protein</fullName>
    </submittedName>
</protein>
<name>A0A2P7RDL4_9GAMM</name>
<evidence type="ECO:0000313" key="2">
    <source>
        <dbReference type="Proteomes" id="UP000242181"/>
    </source>
</evidence>
<dbReference type="RefSeq" id="WP_106451743.1">
    <property type="nucleotide sequence ID" value="NZ_PXYH01000001.1"/>
</dbReference>
<dbReference type="AlphaFoldDB" id="A0A2P7RDL4"/>
<gene>
    <name evidence="1" type="ORF">C7I36_00230</name>
</gene>
<accession>A0A2P7RDL4</accession>
<dbReference type="OrthoDB" id="5599828at2"/>
<organism evidence="1 2">
    <name type="scientific">Zobellella taiwanensis</name>
    <dbReference type="NCBI Taxonomy" id="347535"/>
    <lineage>
        <taxon>Bacteria</taxon>
        <taxon>Pseudomonadati</taxon>
        <taxon>Pseudomonadota</taxon>
        <taxon>Gammaproteobacteria</taxon>
        <taxon>Aeromonadales</taxon>
        <taxon>Aeromonadaceae</taxon>
        <taxon>Zobellella</taxon>
    </lineage>
</organism>
<reference evidence="1 2" key="1">
    <citation type="submission" date="2018-03" db="EMBL/GenBank/DDBJ databases">
        <title>The draft genome of Zobellella taiwanensis JCM 13381.</title>
        <authorList>
            <person name="Liu L."/>
            <person name="Li L."/>
            <person name="Wang T."/>
            <person name="Zhang X."/>
            <person name="Liang L."/>
        </authorList>
    </citation>
    <scope>NUCLEOTIDE SEQUENCE [LARGE SCALE GENOMIC DNA]</scope>
    <source>
        <strain evidence="1 2">JCM 13381</strain>
    </source>
</reference>
<comment type="caution">
    <text evidence="1">The sequence shown here is derived from an EMBL/GenBank/DDBJ whole genome shotgun (WGS) entry which is preliminary data.</text>
</comment>
<keyword evidence="2" id="KW-1185">Reference proteome</keyword>
<dbReference type="EMBL" id="PXYH01000001">
    <property type="protein sequence ID" value="PSJ48289.1"/>
    <property type="molecule type" value="Genomic_DNA"/>
</dbReference>
<evidence type="ECO:0000313" key="1">
    <source>
        <dbReference type="EMBL" id="PSJ48289.1"/>
    </source>
</evidence>
<proteinExistence type="predicted"/>